<evidence type="ECO:0000259" key="7">
    <source>
        <dbReference type="PROSITE" id="PS50145"/>
    </source>
</evidence>
<dbReference type="Proteomes" id="UP001141327">
    <property type="component" value="Unassembled WGS sequence"/>
</dbReference>
<dbReference type="PROSITE" id="PS50089">
    <property type="entry name" value="ZF_RING_2"/>
    <property type="match status" value="1"/>
</dbReference>
<name>A0ABQ8UMB7_9EUKA</name>
<dbReference type="InterPro" id="IPR001841">
    <property type="entry name" value="Znf_RING"/>
</dbReference>
<evidence type="ECO:0000313" key="8">
    <source>
        <dbReference type="EMBL" id="KAJ4459423.1"/>
    </source>
</evidence>
<feature type="coiled-coil region" evidence="5">
    <location>
        <begin position="301"/>
        <end position="328"/>
    </location>
</feature>
<dbReference type="Gene3D" id="3.30.40.10">
    <property type="entry name" value="Zinc/RING finger domain, C3HC4 (zinc finger)"/>
    <property type="match status" value="2"/>
</dbReference>
<keyword evidence="9" id="KW-1185">Reference proteome</keyword>
<reference evidence="8" key="1">
    <citation type="journal article" date="2022" name="bioRxiv">
        <title>Genomics of Preaxostyla Flagellates Illuminates Evolutionary Transitions and the Path Towards Mitochondrial Loss.</title>
        <authorList>
            <person name="Novak L.V.F."/>
            <person name="Treitli S.C."/>
            <person name="Pyrih J."/>
            <person name="Halakuc P."/>
            <person name="Pipaliya S.V."/>
            <person name="Vacek V."/>
            <person name="Brzon O."/>
            <person name="Soukal P."/>
            <person name="Eme L."/>
            <person name="Dacks J.B."/>
            <person name="Karnkowska A."/>
            <person name="Elias M."/>
            <person name="Hampl V."/>
        </authorList>
    </citation>
    <scope>NUCLEOTIDE SEQUENCE</scope>
    <source>
        <strain evidence="8">RCP-MX</strain>
    </source>
</reference>
<evidence type="ECO:0000256" key="1">
    <source>
        <dbReference type="ARBA" id="ARBA00022723"/>
    </source>
</evidence>
<dbReference type="EMBL" id="JAPMOS010000019">
    <property type="protein sequence ID" value="KAJ4459423.1"/>
    <property type="molecule type" value="Genomic_DNA"/>
</dbReference>
<dbReference type="SUPFAM" id="SSF49599">
    <property type="entry name" value="TRAF domain-like"/>
    <property type="match status" value="1"/>
</dbReference>
<sequence length="378" mass="42849">MPAFHRQKETCWSFISMARKVKLDYVERPINLLGIYRVRYRHISISQNIGHSQPILLPESNVTLLAAKRSRRIDSERALESLIRPSSFFADPNPMSSSPQHRPLEYVMSEEEKRAKAEAVRAGQATDEEEVWRCHVCHSHFDDPVILSPCGDTVCRKCVPADHLCPECKTPFNPDNLIPSKVALRAVASLHCMCPNRIQGCTVVLNVHDVDAHLNRECPQRIVECSLCHEKMPYLLVEKHQSTTCKNRMVHCSFFDLGCSVTMPQYELADHERTQYIAHIAMLRAALTHSRADHAQVGATLNATRDELRTTRDELRAAQGQLAASVEELHKVQAHQAEEKEVVEALIQEMTTLKGRVDELKRPVSPTAAGMTISRRLW</sequence>
<accession>A0ABQ8UMB7</accession>
<dbReference type="Pfam" id="PF02176">
    <property type="entry name" value="zf-TRAF"/>
    <property type="match status" value="1"/>
</dbReference>
<feature type="domain" description="TRAF-type" evidence="7">
    <location>
        <begin position="212"/>
        <end position="268"/>
    </location>
</feature>
<proteinExistence type="predicted"/>
<dbReference type="PANTHER" id="PTHR10131:SF94">
    <property type="entry name" value="TNF RECEPTOR-ASSOCIATED FACTOR 4"/>
    <property type="match status" value="1"/>
</dbReference>
<evidence type="ECO:0000256" key="3">
    <source>
        <dbReference type="ARBA" id="ARBA00022833"/>
    </source>
</evidence>
<dbReference type="InterPro" id="IPR013083">
    <property type="entry name" value="Znf_RING/FYVE/PHD"/>
</dbReference>
<dbReference type="InterPro" id="IPR001293">
    <property type="entry name" value="Znf_TRAF"/>
</dbReference>
<evidence type="ECO:0000256" key="2">
    <source>
        <dbReference type="ARBA" id="ARBA00022771"/>
    </source>
</evidence>
<keyword evidence="5" id="KW-0175">Coiled coil</keyword>
<dbReference type="PANTHER" id="PTHR10131">
    <property type="entry name" value="TNF RECEPTOR ASSOCIATED FACTOR"/>
    <property type="match status" value="1"/>
</dbReference>
<dbReference type="PROSITE" id="PS50145">
    <property type="entry name" value="ZF_TRAF"/>
    <property type="match status" value="1"/>
</dbReference>
<evidence type="ECO:0000259" key="6">
    <source>
        <dbReference type="PROSITE" id="PS50089"/>
    </source>
</evidence>
<keyword evidence="3 4" id="KW-0862">Zinc</keyword>
<evidence type="ECO:0000256" key="5">
    <source>
        <dbReference type="SAM" id="Coils"/>
    </source>
</evidence>
<feature type="zinc finger region" description="TRAF-type" evidence="4">
    <location>
        <begin position="212"/>
        <end position="268"/>
    </location>
</feature>
<keyword evidence="2 4" id="KW-0863">Zinc-finger</keyword>
<evidence type="ECO:0000256" key="4">
    <source>
        <dbReference type="PROSITE-ProRule" id="PRU00207"/>
    </source>
</evidence>
<feature type="domain" description="RING-type" evidence="6">
    <location>
        <begin position="134"/>
        <end position="169"/>
    </location>
</feature>
<keyword evidence="1 4" id="KW-0479">Metal-binding</keyword>
<evidence type="ECO:0000313" key="9">
    <source>
        <dbReference type="Proteomes" id="UP001141327"/>
    </source>
</evidence>
<comment type="caution">
    <text evidence="8">The sequence shown here is derived from an EMBL/GenBank/DDBJ whole genome shotgun (WGS) entry which is preliminary data.</text>
</comment>
<protein>
    <submittedName>
        <fullName evidence="8">Uncharacterized protein</fullName>
    </submittedName>
</protein>
<dbReference type="SUPFAM" id="SSF57850">
    <property type="entry name" value="RING/U-box"/>
    <property type="match status" value="1"/>
</dbReference>
<gene>
    <name evidence="8" type="ORF">PAPYR_4467</name>
</gene>
<organism evidence="8 9">
    <name type="scientific">Paratrimastix pyriformis</name>
    <dbReference type="NCBI Taxonomy" id="342808"/>
    <lineage>
        <taxon>Eukaryota</taxon>
        <taxon>Metamonada</taxon>
        <taxon>Preaxostyla</taxon>
        <taxon>Paratrimastigidae</taxon>
        <taxon>Paratrimastix</taxon>
    </lineage>
</organism>